<protein>
    <recommendedName>
        <fullName evidence="5">Translation initiation factor 2</fullName>
    </recommendedName>
</protein>
<gene>
    <name evidence="3" type="ORF">J437_LFUL014270</name>
</gene>
<evidence type="ECO:0000256" key="1">
    <source>
        <dbReference type="ARBA" id="ARBA00022741"/>
    </source>
</evidence>
<evidence type="ECO:0000313" key="4">
    <source>
        <dbReference type="Proteomes" id="UP000792457"/>
    </source>
</evidence>
<dbReference type="InterPro" id="IPR015760">
    <property type="entry name" value="TIF_IF2"/>
</dbReference>
<dbReference type="PANTHER" id="PTHR43381:SF20">
    <property type="entry name" value="TRANSLATION INITIATION FACTOR IF-2, MITOCHONDRIAL"/>
    <property type="match status" value="1"/>
</dbReference>
<dbReference type="InterPro" id="IPR027417">
    <property type="entry name" value="P-loop_NTPase"/>
</dbReference>
<sequence>MLRFLKFAGQFRINDIICYKNIQPFKGNSVTACFIHQSFVRSKRRKTAEEKKAPRLLQFNPKPKYKSDKIISVWTNMTVLELAKAMEKDVDHVYEVMTFVDNAIYYDSDDSKIDNISVIEDVVKKSGLRYQFVAAPKIDHKEIKFKDVTRRPPPENPKSLPKRPAVVTIMGHVDHGKTTLLDTLRHSSIVDSEFGGITQHIGAFSGGGKMNW</sequence>
<dbReference type="SUPFAM" id="SSF52540">
    <property type="entry name" value="P-loop containing nucleoside triphosphate hydrolases"/>
    <property type="match status" value="1"/>
</dbReference>
<comment type="caution">
    <text evidence="3">The sequence shown here is derived from an EMBL/GenBank/DDBJ whole genome shotgun (WGS) entry which is preliminary data.</text>
</comment>
<dbReference type="EMBL" id="KZ308894">
    <property type="protein sequence ID" value="KAG8235270.1"/>
    <property type="molecule type" value="Genomic_DNA"/>
</dbReference>
<evidence type="ECO:0000313" key="3">
    <source>
        <dbReference type="EMBL" id="KAG8235270.1"/>
    </source>
</evidence>
<dbReference type="Gene3D" id="3.40.50.300">
    <property type="entry name" value="P-loop containing nucleotide triphosphate hydrolases"/>
    <property type="match status" value="1"/>
</dbReference>
<name>A0A8K0KI24_LADFU</name>
<reference evidence="3" key="2">
    <citation type="submission" date="2017-10" db="EMBL/GenBank/DDBJ databases">
        <title>Ladona fulva Genome sequencing and assembly.</title>
        <authorList>
            <person name="Murali S."/>
            <person name="Richards S."/>
            <person name="Bandaranaike D."/>
            <person name="Bellair M."/>
            <person name="Blankenburg K."/>
            <person name="Chao H."/>
            <person name="Dinh H."/>
            <person name="Doddapaneni H."/>
            <person name="Dugan-Rocha S."/>
            <person name="Elkadiri S."/>
            <person name="Gnanaolivu R."/>
            <person name="Hernandez B."/>
            <person name="Skinner E."/>
            <person name="Javaid M."/>
            <person name="Lee S."/>
            <person name="Li M."/>
            <person name="Ming W."/>
            <person name="Munidasa M."/>
            <person name="Muniz J."/>
            <person name="Nguyen L."/>
            <person name="Hughes D."/>
            <person name="Osuji N."/>
            <person name="Pu L.-L."/>
            <person name="Puazo M."/>
            <person name="Qu C."/>
            <person name="Quiroz J."/>
            <person name="Raj R."/>
            <person name="Weissenberger G."/>
            <person name="Xin Y."/>
            <person name="Zou X."/>
            <person name="Han Y."/>
            <person name="Worley K."/>
            <person name="Muzny D."/>
            <person name="Gibbs R."/>
        </authorList>
    </citation>
    <scope>NUCLEOTIDE SEQUENCE</scope>
    <source>
        <strain evidence="3">Sampled in the wild</strain>
    </source>
</reference>
<evidence type="ECO:0008006" key="5">
    <source>
        <dbReference type="Google" id="ProtNLM"/>
    </source>
</evidence>
<dbReference type="OrthoDB" id="361630at2759"/>
<dbReference type="Proteomes" id="UP000792457">
    <property type="component" value="Unassembled WGS sequence"/>
</dbReference>
<dbReference type="GO" id="GO:0005737">
    <property type="term" value="C:cytoplasm"/>
    <property type="evidence" value="ECO:0007669"/>
    <property type="project" value="TreeGrafter"/>
</dbReference>
<proteinExistence type="predicted"/>
<keyword evidence="2" id="KW-0342">GTP-binding</keyword>
<dbReference type="GO" id="GO:0003743">
    <property type="term" value="F:translation initiation factor activity"/>
    <property type="evidence" value="ECO:0007669"/>
    <property type="project" value="TreeGrafter"/>
</dbReference>
<dbReference type="GO" id="GO:0005525">
    <property type="term" value="F:GTP binding"/>
    <property type="evidence" value="ECO:0007669"/>
    <property type="project" value="UniProtKB-KW"/>
</dbReference>
<accession>A0A8K0KI24</accession>
<dbReference type="AlphaFoldDB" id="A0A8K0KI24"/>
<dbReference type="PANTHER" id="PTHR43381">
    <property type="entry name" value="TRANSLATION INITIATION FACTOR IF-2-RELATED"/>
    <property type="match status" value="1"/>
</dbReference>
<keyword evidence="4" id="KW-1185">Reference proteome</keyword>
<keyword evidence="1" id="KW-0547">Nucleotide-binding</keyword>
<evidence type="ECO:0000256" key="2">
    <source>
        <dbReference type="ARBA" id="ARBA00023134"/>
    </source>
</evidence>
<organism evidence="3 4">
    <name type="scientific">Ladona fulva</name>
    <name type="common">Scarce chaser dragonfly</name>
    <name type="synonym">Libellula fulva</name>
    <dbReference type="NCBI Taxonomy" id="123851"/>
    <lineage>
        <taxon>Eukaryota</taxon>
        <taxon>Metazoa</taxon>
        <taxon>Ecdysozoa</taxon>
        <taxon>Arthropoda</taxon>
        <taxon>Hexapoda</taxon>
        <taxon>Insecta</taxon>
        <taxon>Pterygota</taxon>
        <taxon>Palaeoptera</taxon>
        <taxon>Odonata</taxon>
        <taxon>Epiprocta</taxon>
        <taxon>Anisoptera</taxon>
        <taxon>Libelluloidea</taxon>
        <taxon>Libellulidae</taxon>
        <taxon>Ladona</taxon>
    </lineage>
</organism>
<reference evidence="3" key="1">
    <citation type="submission" date="2013-04" db="EMBL/GenBank/DDBJ databases">
        <authorList>
            <person name="Qu J."/>
            <person name="Murali S.C."/>
            <person name="Bandaranaike D."/>
            <person name="Bellair M."/>
            <person name="Blankenburg K."/>
            <person name="Chao H."/>
            <person name="Dinh H."/>
            <person name="Doddapaneni H."/>
            <person name="Downs B."/>
            <person name="Dugan-Rocha S."/>
            <person name="Elkadiri S."/>
            <person name="Gnanaolivu R.D."/>
            <person name="Hernandez B."/>
            <person name="Javaid M."/>
            <person name="Jayaseelan J.C."/>
            <person name="Lee S."/>
            <person name="Li M."/>
            <person name="Ming W."/>
            <person name="Munidasa M."/>
            <person name="Muniz J."/>
            <person name="Nguyen L."/>
            <person name="Ongeri F."/>
            <person name="Osuji N."/>
            <person name="Pu L.-L."/>
            <person name="Puazo M."/>
            <person name="Qu C."/>
            <person name="Quiroz J."/>
            <person name="Raj R."/>
            <person name="Weissenberger G."/>
            <person name="Xin Y."/>
            <person name="Zou X."/>
            <person name="Han Y."/>
            <person name="Richards S."/>
            <person name="Worley K."/>
            <person name="Muzny D."/>
            <person name="Gibbs R."/>
        </authorList>
    </citation>
    <scope>NUCLEOTIDE SEQUENCE</scope>
    <source>
        <strain evidence="3">Sampled in the wild</strain>
    </source>
</reference>